<dbReference type="EMBL" id="KZ084103">
    <property type="protein sequence ID" value="OSD02883.1"/>
    <property type="molecule type" value="Genomic_DNA"/>
</dbReference>
<proteinExistence type="predicted"/>
<dbReference type="Proteomes" id="UP000193067">
    <property type="component" value="Unassembled WGS sequence"/>
</dbReference>
<feature type="chain" id="PRO_5011009139" description="Secreted protein" evidence="1">
    <location>
        <begin position="21"/>
        <end position="73"/>
    </location>
</feature>
<feature type="signal peptide" evidence="1">
    <location>
        <begin position="1"/>
        <end position="20"/>
    </location>
</feature>
<keyword evidence="1" id="KW-0732">Signal</keyword>
<reference evidence="2 3" key="1">
    <citation type="journal article" date="2015" name="Biotechnol. Biofuels">
        <title>Enhanced degradation of softwood versus hardwood by the white-rot fungus Pycnoporus coccineus.</title>
        <authorList>
            <person name="Couturier M."/>
            <person name="Navarro D."/>
            <person name="Chevret D."/>
            <person name="Henrissat B."/>
            <person name="Piumi F."/>
            <person name="Ruiz-Duenas F.J."/>
            <person name="Martinez A.T."/>
            <person name="Grigoriev I.V."/>
            <person name="Riley R."/>
            <person name="Lipzen A."/>
            <person name="Berrin J.G."/>
            <person name="Master E.R."/>
            <person name="Rosso M.N."/>
        </authorList>
    </citation>
    <scope>NUCLEOTIDE SEQUENCE [LARGE SCALE GENOMIC DNA]</scope>
    <source>
        <strain evidence="2 3">BRFM310</strain>
    </source>
</reference>
<name>A0A1Y2IQB6_TRAC3</name>
<protein>
    <recommendedName>
        <fullName evidence="4">Secreted protein</fullName>
    </recommendedName>
</protein>
<accession>A0A1Y2IQB6</accession>
<dbReference type="AlphaFoldDB" id="A0A1Y2IQB6"/>
<evidence type="ECO:0000313" key="3">
    <source>
        <dbReference type="Proteomes" id="UP000193067"/>
    </source>
</evidence>
<sequence length="73" mass="8081">MVSVGVGCVMGATLVAMVLGPEPRDECRTKRSRGACRRRGRGEDAGKLWYSKDRRGMTTSLLRRGARGRQVEE</sequence>
<gene>
    <name evidence="2" type="ORF">PYCCODRAFT_1435168</name>
</gene>
<evidence type="ECO:0008006" key="4">
    <source>
        <dbReference type="Google" id="ProtNLM"/>
    </source>
</evidence>
<keyword evidence="3" id="KW-1185">Reference proteome</keyword>
<evidence type="ECO:0000256" key="1">
    <source>
        <dbReference type="SAM" id="SignalP"/>
    </source>
</evidence>
<organism evidence="2 3">
    <name type="scientific">Trametes coccinea (strain BRFM310)</name>
    <name type="common">Pycnoporus coccineus</name>
    <dbReference type="NCBI Taxonomy" id="1353009"/>
    <lineage>
        <taxon>Eukaryota</taxon>
        <taxon>Fungi</taxon>
        <taxon>Dikarya</taxon>
        <taxon>Basidiomycota</taxon>
        <taxon>Agaricomycotina</taxon>
        <taxon>Agaricomycetes</taxon>
        <taxon>Polyporales</taxon>
        <taxon>Polyporaceae</taxon>
        <taxon>Trametes</taxon>
    </lineage>
</organism>
<evidence type="ECO:0000313" key="2">
    <source>
        <dbReference type="EMBL" id="OSD02883.1"/>
    </source>
</evidence>